<feature type="domain" description="HTH araC/xylS-type" evidence="4">
    <location>
        <begin position="188"/>
        <end position="286"/>
    </location>
</feature>
<dbReference type="PANTHER" id="PTHR43280:SF2">
    <property type="entry name" value="HTH-TYPE TRANSCRIPTIONAL REGULATOR EXSA"/>
    <property type="match status" value="1"/>
</dbReference>
<dbReference type="GO" id="GO:0043565">
    <property type="term" value="F:sequence-specific DNA binding"/>
    <property type="evidence" value="ECO:0007669"/>
    <property type="project" value="InterPro"/>
</dbReference>
<comment type="caution">
    <text evidence="5">The sequence shown here is derived from an EMBL/GenBank/DDBJ whole genome shotgun (WGS) entry which is preliminary data.</text>
</comment>
<reference evidence="5" key="1">
    <citation type="journal article" date="2021" name="PeerJ">
        <title>Extensive microbial diversity within the chicken gut microbiome revealed by metagenomics and culture.</title>
        <authorList>
            <person name="Gilroy R."/>
            <person name="Ravi A."/>
            <person name="Getino M."/>
            <person name="Pursley I."/>
            <person name="Horton D.L."/>
            <person name="Alikhan N.F."/>
            <person name="Baker D."/>
            <person name="Gharbi K."/>
            <person name="Hall N."/>
            <person name="Watson M."/>
            <person name="Adriaenssens E.M."/>
            <person name="Foster-Nyarko E."/>
            <person name="Jarju S."/>
            <person name="Secka A."/>
            <person name="Antonio M."/>
            <person name="Oren A."/>
            <person name="Chaudhuri R.R."/>
            <person name="La Ragione R."/>
            <person name="Hildebrand F."/>
            <person name="Pallen M.J."/>
        </authorList>
    </citation>
    <scope>NUCLEOTIDE SEQUENCE</scope>
    <source>
        <strain evidence="5">CHK183-1962</strain>
    </source>
</reference>
<keyword evidence="2" id="KW-0238">DNA-binding</keyword>
<reference evidence="5" key="2">
    <citation type="submission" date="2021-04" db="EMBL/GenBank/DDBJ databases">
        <authorList>
            <person name="Gilroy R."/>
        </authorList>
    </citation>
    <scope>NUCLEOTIDE SEQUENCE</scope>
    <source>
        <strain evidence="5">CHK183-1962</strain>
    </source>
</reference>
<dbReference type="CDD" id="cd02208">
    <property type="entry name" value="cupin_RmlC-like"/>
    <property type="match status" value="1"/>
</dbReference>
<protein>
    <submittedName>
        <fullName evidence="5">AraC family transcriptional regulator</fullName>
    </submittedName>
</protein>
<keyword evidence="1" id="KW-0805">Transcription regulation</keyword>
<keyword evidence="3" id="KW-0804">Transcription</keyword>
<sequence length="301" mass="34327">MSDQTPENQYEDFPFNDNSFINVSYLRSPSNYASHWHTYGKFILCIAPGEAVFTVSSETYTLKERDLLMIWPCELHSIETAPQGSLLIIQYPGHMLSCTSELHMLQDFITHQHLLSAEEFPERAEQAAKLLRQIKTLSESAEPFRDTRKQICLMELLLLLGQDFSIPSPSDVETNTSRHSTRVLQKLSRACSYISQNCEKNITLEDAASYAGFSKYHFSRIFKEYMNTSFTAYLTSQRIQKAITLFTQQELSITDAVFLSGFGSVASFNRSFKQQMGCTPSEYRSRMSGGMETCQDSKTFS</sequence>
<dbReference type="SUPFAM" id="SSF46689">
    <property type="entry name" value="Homeodomain-like"/>
    <property type="match status" value="2"/>
</dbReference>
<dbReference type="EMBL" id="DXEK01000165">
    <property type="protein sequence ID" value="HIX77935.1"/>
    <property type="molecule type" value="Genomic_DNA"/>
</dbReference>
<name>A0A9D2BIK7_9FIRM</name>
<evidence type="ECO:0000256" key="1">
    <source>
        <dbReference type="ARBA" id="ARBA00023015"/>
    </source>
</evidence>
<dbReference type="InterPro" id="IPR009057">
    <property type="entry name" value="Homeodomain-like_sf"/>
</dbReference>
<dbReference type="GO" id="GO:0003700">
    <property type="term" value="F:DNA-binding transcription factor activity"/>
    <property type="evidence" value="ECO:0007669"/>
    <property type="project" value="InterPro"/>
</dbReference>
<accession>A0A9D2BIK7</accession>
<dbReference type="Gene3D" id="1.10.10.60">
    <property type="entry name" value="Homeodomain-like"/>
    <property type="match status" value="2"/>
</dbReference>
<dbReference type="SUPFAM" id="SSF51215">
    <property type="entry name" value="Regulatory protein AraC"/>
    <property type="match status" value="1"/>
</dbReference>
<dbReference type="InterPro" id="IPR037923">
    <property type="entry name" value="HTH-like"/>
</dbReference>
<dbReference type="InterPro" id="IPR003313">
    <property type="entry name" value="AraC-bd"/>
</dbReference>
<gene>
    <name evidence="5" type="ORF">H9734_10125</name>
</gene>
<evidence type="ECO:0000256" key="2">
    <source>
        <dbReference type="ARBA" id="ARBA00023125"/>
    </source>
</evidence>
<dbReference type="AlphaFoldDB" id="A0A9D2BIK7"/>
<dbReference type="Proteomes" id="UP000886890">
    <property type="component" value="Unassembled WGS sequence"/>
</dbReference>
<dbReference type="Pfam" id="PF12833">
    <property type="entry name" value="HTH_18"/>
    <property type="match status" value="1"/>
</dbReference>
<evidence type="ECO:0000313" key="5">
    <source>
        <dbReference type="EMBL" id="HIX77935.1"/>
    </source>
</evidence>
<evidence type="ECO:0000313" key="6">
    <source>
        <dbReference type="Proteomes" id="UP000886890"/>
    </source>
</evidence>
<dbReference type="SMART" id="SM00342">
    <property type="entry name" value="HTH_ARAC"/>
    <property type="match status" value="1"/>
</dbReference>
<dbReference type="Pfam" id="PF02311">
    <property type="entry name" value="AraC_binding"/>
    <property type="match status" value="1"/>
</dbReference>
<dbReference type="PANTHER" id="PTHR43280">
    <property type="entry name" value="ARAC-FAMILY TRANSCRIPTIONAL REGULATOR"/>
    <property type="match status" value="1"/>
</dbReference>
<evidence type="ECO:0000256" key="3">
    <source>
        <dbReference type="ARBA" id="ARBA00023163"/>
    </source>
</evidence>
<dbReference type="InterPro" id="IPR018060">
    <property type="entry name" value="HTH_AraC"/>
</dbReference>
<organism evidence="5 6">
    <name type="scientific">Candidatus Fusicatenibacter merdavium</name>
    <dbReference type="NCBI Taxonomy" id="2838600"/>
    <lineage>
        <taxon>Bacteria</taxon>
        <taxon>Bacillati</taxon>
        <taxon>Bacillota</taxon>
        <taxon>Clostridia</taxon>
        <taxon>Lachnospirales</taxon>
        <taxon>Lachnospiraceae</taxon>
        <taxon>Fusicatenibacter</taxon>
    </lineage>
</organism>
<evidence type="ECO:0000259" key="4">
    <source>
        <dbReference type="PROSITE" id="PS01124"/>
    </source>
</evidence>
<dbReference type="PROSITE" id="PS01124">
    <property type="entry name" value="HTH_ARAC_FAMILY_2"/>
    <property type="match status" value="1"/>
</dbReference>
<proteinExistence type="predicted"/>